<feature type="domain" description="YhcG PDDEXK nuclease" evidence="1">
    <location>
        <begin position="177"/>
        <end position="327"/>
    </location>
</feature>
<dbReference type="RefSeq" id="WP_309989035.1">
    <property type="nucleotide sequence ID" value="NZ_JAVDTI010000006.1"/>
</dbReference>
<dbReference type="InterPro" id="IPR009362">
    <property type="entry name" value="YhcG_C"/>
</dbReference>
<evidence type="ECO:0000313" key="4">
    <source>
        <dbReference type="Proteomes" id="UP001264980"/>
    </source>
</evidence>
<dbReference type="EMBL" id="JAVDTI010000006">
    <property type="protein sequence ID" value="MDR6808001.1"/>
    <property type="molecule type" value="Genomic_DNA"/>
</dbReference>
<evidence type="ECO:0000259" key="1">
    <source>
        <dbReference type="Pfam" id="PF06250"/>
    </source>
</evidence>
<feature type="domain" description="YhcG N-terminal" evidence="2">
    <location>
        <begin position="13"/>
        <end position="148"/>
    </location>
</feature>
<proteinExistence type="predicted"/>
<name>A0ABU1R3L3_9BACT</name>
<dbReference type="PANTHER" id="PTHR30547:SF5">
    <property type="entry name" value="NUCLEASE YHCG-RELATED"/>
    <property type="match status" value="1"/>
</dbReference>
<dbReference type="PANTHER" id="PTHR30547">
    <property type="entry name" value="UNCHARACTERIZED PROTEIN YHCG-RELATED"/>
    <property type="match status" value="1"/>
</dbReference>
<organism evidence="3 4">
    <name type="scientific">Dyadobacter fermentans</name>
    <dbReference type="NCBI Taxonomy" id="94254"/>
    <lineage>
        <taxon>Bacteria</taxon>
        <taxon>Pseudomonadati</taxon>
        <taxon>Bacteroidota</taxon>
        <taxon>Cytophagia</taxon>
        <taxon>Cytophagales</taxon>
        <taxon>Spirosomataceae</taxon>
        <taxon>Dyadobacter</taxon>
    </lineage>
</organism>
<gene>
    <name evidence="3" type="ORF">J2W84_005063</name>
</gene>
<reference evidence="3 4" key="1">
    <citation type="submission" date="2023-07" db="EMBL/GenBank/DDBJ databases">
        <title>Sorghum-associated microbial communities from plants grown in Nebraska, USA.</title>
        <authorList>
            <person name="Schachtman D."/>
        </authorList>
    </citation>
    <scope>NUCLEOTIDE SEQUENCE [LARGE SCALE GENOMIC DNA]</scope>
    <source>
        <strain evidence="3 4">BE57</strain>
    </source>
</reference>
<keyword evidence="4" id="KW-1185">Reference proteome</keyword>
<dbReference type="InterPro" id="IPR053148">
    <property type="entry name" value="PD-DEXK-like_domain"/>
</dbReference>
<evidence type="ECO:0000259" key="2">
    <source>
        <dbReference type="Pfam" id="PF17761"/>
    </source>
</evidence>
<comment type="caution">
    <text evidence="3">The sequence shown here is derived from an EMBL/GenBank/DDBJ whole genome shotgun (WGS) entry which is preliminary data.</text>
</comment>
<sequence length="353" mass="41382">MKELEDSGLLGAVRELIEQSRRNVALAVNEEITLLHYRVGKQINEVILKESRADYGKKVLKELSSKLVSEYGPGWGEKHLRHCVKFELTFPDYSIVSTLRRQLSWTHFKTLMYIEAPLKRDFYIEMCKIERWSSRQLQERIQSMLYERTAISKKPEDVIINDLQLLKSEQKLNPDLVFKDPYFLDFLGLKDAYSEKDLEASIIVELQRFIIEMGSDFAFMARQKRITIDHRDYFIDLLFYHRRLKCLVVVDLKMGEFEAGFKGQMELYLRFLEKYEKIEGENDPIGLILCSGKSTEHIELMQLGQSNIRVADYLTALPSQQILQEKLHKAVEIARHKMEQRDFSNTKTGPLSD</sequence>
<dbReference type="Proteomes" id="UP001264980">
    <property type="component" value="Unassembled WGS sequence"/>
</dbReference>
<accession>A0ABU1R3L3</accession>
<dbReference type="InterPro" id="IPR011856">
    <property type="entry name" value="tRNA_endonuc-like_dom_sf"/>
</dbReference>
<evidence type="ECO:0000313" key="3">
    <source>
        <dbReference type="EMBL" id="MDR6808001.1"/>
    </source>
</evidence>
<dbReference type="Pfam" id="PF06250">
    <property type="entry name" value="YhcG_C"/>
    <property type="match status" value="1"/>
</dbReference>
<dbReference type="InterPro" id="IPR041527">
    <property type="entry name" value="YhcG_N"/>
</dbReference>
<protein>
    <submittedName>
        <fullName evidence="3">Nuclease of restriction endonuclease-like (RecB) superfamily</fullName>
    </submittedName>
</protein>
<dbReference type="Gene3D" id="3.40.1350.10">
    <property type="match status" value="1"/>
</dbReference>
<dbReference type="Pfam" id="PF17761">
    <property type="entry name" value="DUF1016_N"/>
    <property type="match status" value="1"/>
</dbReference>